<comment type="caution">
    <text evidence="4">The sequence shown here is derived from an EMBL/GenBank/DDBJ whole genome shotgun (WGS) entry which is preliminary data.</text>
</comment>
<feature type="region of interest" description="Disordered" evidence="1">
    <location>
        <begin position="427"/>
        <end position="480"/>
    </location>
</feature>
<dbReference type="Pfam" id="PF08341">
    <property type="entry name" value="TED"/>
    <property type="match status" value="1"/>
</dbReference>
<accession>A0A2S9PV37</accession>
<organism evidence="4 5">
    <name type="scientific">Streptomyces solincola</name>
    <dbReference type="NCBI Taxonomy" id="2100817"/>
    <lineage>
        <taxon>Bacteria</taxon>
        <taxon>Bacillati</taxon>
        <taxon>Actinomycetota</taxon>
        <taxon>Actinomycetes</taxon>
        <taxon>Kitasatosporales</taxon>
        <taxon>Streptomycetaceae</taxon>
        <taxon>Streptomyces</taxon>
    </lineage>
</organism>
<keyword evidence="2" id="KW-0732">Signal</keyword>
<evidence type="ECO:0000256" key="1">
    <source>
        <dbReference type="SAM" id="MobiDB-lite"/>
    </source>
</evidence>
<evidence type="ECO:0000256" key="2">
    <source>
        <dbReference type="SAM" id="SignalP"/>
    </source>
</evidence>
<keyword evidence="5" id="KW-1185">Reference proteome</keyword>
<dbReference type="AlphaFoldDB" id="A0A2S9PV37"/>
<feature type="domain" description="Thioester" evidence="3">
    <location>
        <begin position="92"/>
        <end position="192"/>
    </location>
</feature>
<dbReference type="OrthoDB" id="2676146at2"/>
<evidence type="ECO:0000259" key="3">
    <source>
        <dbReference type="Pfam" id="PF08341"/>
    </source>
</evidence>
<feature type="chain" id="PRO_5038966750" evidence="2">
    <location>
        <begin position="35"/>
        <end position="480"/>
    </location>
</feature>
<dbReference type="Proteomes" id="UP000239322">
    <property type="component" value="Unassembled WGS sequence"/>
</dbReference>
<evidence type="ECO:0000313" key="5">
    <source>
        <dbReference type="Proteomes" id="UP000239322"/>
    </source>
</evidence>
<proteinExistence type="predicted"/>
<sequence length="480" mass="47912">MFAAFSVPRRRSGRPGRRTTAAVVSGLVAAAALAAGTPAAADEAAPRQHGAAATLGGLTTYDRAVLRIAGETHEIPAGLFEMAVDGGGTLKTYCVDLHNPSQENARYQETSWDRTSLAVNQDAGRVRWILQHSYPQVDDLAGLARKARSGPLSAETAAAGTQVAIWRHTDDARVEAADPAAEKLADWLEKQARDVPEPTVSLGLAPEAAAGPAGSRIGPFTVRTGADRVSVALGADAAPGLRVTDQAGKPVTEAADGSALYVDVPAGTPAGSTSLTVQAATPVPVGRAFTAVTRSQTQILAGSSESTVTATATASWAAQGAAAPAVTARENCAEQGVDITAVNRGGAPFAYELAGGRYVLPPGESRTVTVPVAEDQPYEITVEEVEGAEGGGGGEGAGGAAKADGFSRTFTGGLDCRTTGGAAAEITTQQAGQPSPFPAGGAGPPAGPQAAGDGVDLAETGASGATPAIAGIAPEAPVSA</sequence>
<dbReference type="InterPro" id="IPR013552">
    <property type="entry name" value="Thioester_dom"/>
</dbReference>
<dbReference type="InterPro" id="IPR023849">
    <property type="entry name" value="TQXA_dom"/>
</dbReference>
<feature type="signal peptide" evidence="2">
    <location>
        <begin position="1"/>
        <end position="34"/>
    </location>
</feature>
<evidence type="ECO:0000313" key="4">
    <source>
        <dbReference type="EMBL" id="PRH78282.1"/>
    </source>
</evidence>
<dbReference type="NCBIfam" id="TIGR03934">
    <property type="entry name" value="TQXA_dom"/>
    <property type="match status" value="1"/>
</dbReference>
<gene>
    <name evidence="4" type="ORF">C6N75_15805</name>
</gene>
<protein>
    <submittedName>
        <fullName evidence="4">Peptidase</fullName>
    </submittedName>
</protein>
<dbReference type="EMBL" id="PVLV01000222">
    <property type="protein sequence ID" value="PRH78282.1"/>
    <property type="molecule type" value="Genomic_DNA"/>
</dbReference>
<reference evidence="4 5" key="1">
    <citation type="submission" date="2018-03" db="EMBL/GenBank/DDBJ databases">
        <title>Novel Streptomyces sp. from soil.</title>
        <authorList>
            <person name="Tan G.Y.A."/>
            <person name="Lee Z.Y."/>
        </authorList>
    </citation>
    <scope>NUCLEOTIDE SEQUENCE [LARGE SCALE GENOMIC DNA]</scope>
    <source>
        <strain evidence="4 5">ST5x</strain>
    </source>
</reference>
<name>A0A2S9PV37_9ACTN</name>
<feature type="non-terminal residue" evidence="4">
    <location>
        <position position="480"/>
    </location>
</feature>